<evidence type="ECO:0000313" key="7">
    <source>
        <dbReference type="EMBL" id="CAD8046332.1"/>
    </source>
</evidence>
<evidence type="ECO:0000256" key="5">
    <source>
        <dbReference type="ARBA" id="ARBA00022840"/>
    </source>
</evidence>
<dbReference type="GO" id="GO:0005524">
    <property type="term" value="F:ATP binding"/>
    <property type="evidence" value="ECO:0007669"/>
    <property type="project" value="UniProtKB-UniRule"/>
</dbReference>
<keyword evidence="3 6" id="KW-0317">Glutathione biosynthesis</keyword>
<evidence type="ECO:0000256" key="6">
    <source>
        <dbReference type="RuleBase" id="RU367135"/>
    </source>
</evidence>
<dbReference type="FunFam" id="3.30.590.50:FF:000007">
    <property type="entry name" value="Glutamate--cysteine ligase"/>
    <property type="match status" value="1"/>
</dbReference>
<dbReference type="GO" id="GO:0006750">
    <property type="term" value="P:glutathione biosynthetic process"/>
    <property type="evidence" value="ECO:0007669"/>
    <property type="project" value="UniProtKB-UniRule"/>
</dbReference>
<dbReference type="EC" id="6.3.2.2" evidence="1 6"/>
<name>A0A8S1JUP5_PARPR</name>
<keyword evidence="8" id="KW-1185">Reference proteome</keyword>
<protein>
    <recommendedName>
        <fullName evidence="1 6">Glutamate--cysteine ligase</fullName>
        <ecNumber evidence="1 6">6.3.2.2</ecNumber>
    </recommendedName>
    <alternativeName>
        <fullName evidence="6">Gamma-ECS</fullName>
    </alternativeName>
    <alternativeName>
        <fullName evidence="6">Gamma-glutamylcysteine synthetase</fullName>
    </alternativeName>
</protein>
<dbReference type="InterPro" id="IPR004308">
    <property type="entry name" value="GCS"/>
</dbReference>
<dbReference type="OMA" id="CCPELIG"/>
<comment type="pathway">
    <text evidence="6">Sulfur metabolism; glutathione biosynthesis; glutathione from L-cysteine and L-glutamate: step 1/2.</text>
</comment>
<evidence type="ECO:0000256" key="3">
    <source>
        <dbReference type="ARBA" id="ARBA00022684"/>
    </source>
</evidence>
<gene>
    <name evidence="7" type="ORF">PPRIM_AZ9-3.1.T0100299</name>
</gene>
<comment type="caution">
    <text evidence="7">The sequence shown here is derived from an EMBL/GenBank/DDBJ whole genome shotgun (WGS) entry which is preliminary data.</text>
</comment>
<evidence type="ECO:0000256" key="2">
    <source>
        <dbReference type="ARBA" id="ARBA00022598"/>
    </source>
</evidence>
<dbReference type="PANTHER" id="PTHR11164">
    <property type="entry name" value="GLUTAMATE CYSTEINE LIGASE"/>
    <property type="match status" value="1"/>
</dbReference>
<organism evidence="7 8">
    <name type="scientific">Paramecium primaurelia</name>
    <dbReference type="NCBI Taxonomy" id="5886"/>
    <lineage>
        <taxon>Eukaryota</taxon>
        <taxon>Sar</taxon>
        <taxon>Alveolata</taxon>
        <taxon>Ciliophora</taxon>
        <taxon>Intramacronucleata</taxon>
        <taxon>Oligohymenophorea</taxon>
        <taxon>Peniculida</taxon>
        <taxon>Parameciidae</taxon>
        <taxon>Paramecium</taxon>
    </lineage>
</organism>
<reference evidence="7" key="1">
    <citation type="submission" date="2021-01" db="EMBL/GenBank/DDBJ databases">
        <authorList>
            <consortium name="Genoscope - CEA"/>
            <person name="William W."/>
        </authorList>
    </citation>
    <scope>NUCLEOTIDE SEQUENCE</scope>
</reference>
<keyword evidence="4 6" id="KW-0547">Nucleotide-binding</keyword>
<dbReference type="Proteomes" id="UP000688137">
    <property type="component" value="Unassembled WGS sequence"/>
</dbReference>
<comment type="catalytic activity">
    <reaction evidence="6">
        <text>L-cysteine + L-glutamate + ATP = gamma-L-glutamyl-L-cysteine + ADP + phosphate + H(+)</text>
        <dbReference type="Rhea" id="RHEA:13285"/>
        <dbReference type="ChEBI" id="CHEBI:15378"/>
        <dbReference type="ChEBI" id="CHEBI:29985"/>
        <dbReference type="ChEBI" id="CHEBI:30616"/>
        <dbReference type="ChEBI" id="CHEBI:35235"/>
        <dbReference type="ChEBI" id="CHEBI:43474"/>
        <dbReference type="ChEBI" id="CHEBI:58173"/>
        <dbReference type="ChEBI" id="CHEBI:456216"/>
        <dbReference type="EC" id="6.3.2.2"/>
    </reaction>
</comment>
<dbReference type="PANTHER" id="PTHR11164:SF0">
    <property type="entry name" value="GLUTAMATE--CYSTEINE LIGASE CATALYTIC SUBUNIT"/>
    <property type="match status" value="1"/>
</dbReference>
<dbReference type="AlphaFoldDB" id="A0A8S1JUP5"/>
<dbReference type="Pfam" id="PF03074">
    <property type="entry name" value="GCS"/>
    <property type="match status" value="1"/>
</dbReference>
<proteinExistence type="inferred from homology"/>
<keyword evidence="2 6" id="KW-0436">Ligase</keyword>
<accession>A0A8S1JUP5</accession>
<evidence type="ECO:0000313" key="8">
    <source>
        <dbReference type="Proteomes" id="UP000688137"/>
    </source>
</evidence>
<dbReference type="EMBL" id="CAJJDM010000007">
    <property type="protein sequence ID" value="CAD8046332.1"/>
    <property type="molecule type" value="Genomic_DNA"/>
</dbReference>
<sequence>MGYLNDKGVTYDYFESLAFQQMLKEKGIVQFLSLLKIFGKFQLHEHQFEHLSDPNLKQVQTKMQLFWGDEFEGHVIKLYDDQKLALLNPNTSGLFQSLGEEQQKKLPFVILPEFGAWMIELTPNKPYQCMCFNFDQVLINMRKRIQTLQSYLPQGNQYLLIPVYPMMGVGRFTTTVESDLTASMIEKIRSQTSYIEGTPTLQQDEKQFQNEKLIQPATPYKELPVEPICNYFSQSIYFDDRIINPHPRYSTLAQNIRLRRGSKVEIKIPLYIDQNTKIEQSEYEPNPGYITMDHMGFGMGNCALQTTYLSIDIDHARLLYDQLAVLAPLFAALTSGSPIYKGKLSNWDTKWDCLEMSVDCRSEYERNPKHPNYIPKSRYSSISYFISNDKMNLEEYNDLNFPANEEIMQFAKQKAKEMEIPLDDKLLRHLGILFLRDNMVMFKDKIHIDDNTAHFEAIQSSNWNSVRFKPPPSYNSKIGWRVEFRTMEIQLTAEENAAWSIMILMIVRLFFTNLIPVNFYMPLSLVDENMRRSKEKGAILNQKFYFRTNFQEYGPAVIEELYLKEIFFGKQDGSFIGIIGLIYQNRNIVSKQQCAQKEEYIYQKNKKLQDEVIEFVKSKVYGNTKTLATWMRDFVISHPNYNQDSIVTHEINYDLIKTLTSIKDRQKEDPHFPLIFSM</sequence>
<evidence type="ECO:0000256" key="4">
    <source>
        <dbReference type="ARBA" id="ARBA00022741"/>
    </source>
</evidence>
<keyword evidence="5 6" id="KW-0067">ATP-binding</keyword>
<comment type="similarity">
    <text evidence="6">Belongs to the glutamate--cysteine ligase type 3 family.</text>
</comment>
<dbReference type="GO" id="GO:0004357">
    <property type="term" value="F:glutamate-cysteine ligase activity"/>
    <property type="evidence" value="ECO:0007669"/>
    <property type="project" value="UniProtKB-UniRule"/>
</dbReference>
<evidence type="ECO:0000256" key="1">
    <source>
        <dbReference type="ARBA" id="ARBA00012220"/>
    </source>
</evidence>